<dbReference type="EMBL" id="KN837119">
    <property type="protein sequence ID" value="KIJ44119.1"/>
    <property type="molecule type" value="Genomic_DNA"/>
</dbReference>
<feature type="region of interest" description="Disordered" evidence="7">
    <location>
        <begin position="69"/>
        <end position="318"/>
    </location>
</feature>
<evidence type="ECO:0000259" key="8">
    <source>
        <dbReference type="Pfam" id="PF09402"/>
    </source>
</evidence>
<reference evidence="10 11" key="1">
    <citation type="submission" date="2014-06" db="EMBL/GenBank/DDBJ databases">
        <title>Evolutionary Origins and Diversification of the Mycorrhizal Mutualists.</title>
        <authorList>
            <consortium name="DOE Joint Genome Institute"/>
            <consortium name="Mycorrhizal Genomics Consortium"/>
            <person name="Kohler A."/>
            <person name="Kuo A."/>
            <person name="Nagy L.G."/>
            <person name="Floudas D."/>
            <person name="Copeland A."/>
            <person name="Barry K.W."/>
            <person name="Cichocki N."/>
            <person name="Veneault-Fourrey C."/>
            <person name="LaButti K."/>
            <person name="Lindquist E.A."/>
            <person name="Lipzen A."/>
            <person name="Lundell T."/>
            <person name="Morin E."/>
            <person name="Murat C."/>
            <person name="Riley R."/>
            <person name="Ohm R."/>
            <person name="Sun H."/>
            <person name="Tunlid A."/>
            <person name="Henrissat B."/>
            <person name="Grigoriev I.V."/>
            <person name="Hibbett D.S."/>
            <person name="Martin F."/>
        </authorList>
    </citation>
    <scope>NUCLEOTIDE SEQUENCE [LARGE SCALE GENOMIC DNA]</scope>
    <source>
        <strain evidence="10 11">SS14</strain>
    </source>
</reference>
<dbReference type="InterPro" id="IPR018996">
    <property type="entry name" value="Man1/Src1-like_C"/>
</dbReference>
<evidence type="ECO:0000259" key="9">
    <source>
        <dbReference type="Pfam" id="PF12949"/>
    </source>
</evidence>
<evidence type="ECO:0000256" key="1">
    <source>
        <dbReference type="ARBA" id="ARBA00004540"/>
    </source>
</evidence>
<evidence type="ECO:0000256" key="6">
    <source>
        <dbReference type="ARBA" id="ARBA00023242"/>
    </source>
</evidence>
<keyword evidence="5" id="KW-0472">Membrane</keyword>
<dbReference type="GO" id="GO:0003682">
    <property type="term" value="F:chromatin binding"/>
    <property type="evidence" value="ECO:0007669"/>
    <property type="project" value="InterPro"/>
</dbReference>
<evidence type="ECO:0000313" key="11">
    <source>
        <dbReference type="Proteomes" id="UP000054279"/>
    </source>
</evidence>
<organism evidence="10 11">
    <name type="scientific">Sphaerobolus stellatus (strain SS14)</name>
    <dbReference type="NCBI Taxonomy" id="990650"/>
    <lineage>
        <taxon>Eukaryota</taxon>
        <taxon>Fungi</taxon>
        <taxon>Dikarya</taxon>
        <taxon>Basidiomycota</taxon>
        <taxon>Agaricomycotina</taxon>
        <taxon>Agaricomycetes</taxon>
        <taxon>Phallomycetidae</taxon>
        <taxon>Geastrales</taxon>
        <taxon>Sphaerobolaceae</taxon>
        <taxon>Sphaerobolus</taxon>
    </lineage>
</organism>
<dbReference type="PANTHER" id="PTHR47808">
    <property type="entry name" value="INNER NUCLEAR MEMBRANE PROTEIN HEH2-RELATED"/>
    <property type="match status" value="1"/>
</dbReference>
<dbReference type="Pfam" id="PF09402">
    <property type="entry name" value="MSC"/>
    <property type="match status" value="1"/>
</dbReference>
<evidence type="ECO:0008006" key="12">
    <source>
        <dbReference type="Google" id="ProtNLM"/>
    </source>
</evidence>
<dbReference type="GO" id="GO:0005783">
    <property type="term" value="C:endoplasmic reticulum"/>
    <property type="evidence" value="ECO:0007669"/>
    <property type="project" value="TreeGrafter"/>
</dbReference>
<evidence type="ECO:0000256" key="3">
    <source>
        <dbReference type="ARBA" id="ARBA00022692"/>
    </source>
</evidence>
<dbReference type="AlphaFoldDB" id="A0A0C9VAV7"/>
<dbReference type="InterPro" id="IPR025856">
    <property type="entry name" value="HeH/LEM_domain"/>
</dbReference>
<feature type="compositionally biased region" description="Polar residues" evidence="7">
    <location>
        <begin position="262"/>
        <end position="271"/>
    </location>
</feature>
<dbReference type="Gene3D" id="1.10.10.1180">
    <property type="entry name" value="MAN1, winged-helix domain"/>
    <property type="match status" value="1"/>
</dbReference>
<sequence>MSRATSTQIIERGEYLERDFDPNSLTVPHLLSILTFHNVRYPTPHTKAKLVQTFNEEIAPRAVKYKRERLKREGSVASSHGITDGLTGESLSGDEPVREEPPAPRRSTRRLSRPPSVEPVARPDPPKRRRSSAGPTLLRAPAPKAEPQEPILVEESEPEDEPVKKVGRPRKSVAAAGPQARRVSQGEDVEGWSDNNIFQSGVDSSSPARPSPTRTTAARRPTRRGRTSLSAPPQVPSSSPFAAPSTAFEPQLPASLERGTLSPMSSPTQEGVRNRRKTELFRSSSPLVERVEEDDEQGAVGEDDIPESQKSLVDQVSSALASGGSGRAVARRLADVDGTPAWLRVLAGLLMLIASGMTVSYKQYSTSVGLCAPGSNTNAVIEHNLQERKAARAAADECQRLHSGDESSYNETCPSGDSLFEFLEPLDCTPCPDHAFCTPDTVTCDESFVLRPHPLAQVPLLPSIFNGLPGFGPVAFPPTCIVDERRKKLISKLAQVIELNLAVMRGNKLCINEDRLMPTGGEAALWGDEINQFREALRSKLTWTKRVAMEGFDSTFNEAVEELIRLGYIFTSESTTGEKYIAAHRVQLDFPCRLRVTARETWSEWKRFVTGAAFGAATLLFLRQKLVEKRAESRRVAELVHVALDTLRNQELAHHTDPVTAPYPYLPSMHLRDLVLQDEHSIPARRSLWNKVERVVEGNTNVKASIEELHGGDEGKVWRWVGGRGAIKA</sequence>
<proteinExistence type="predicted"/>
<feature type="compositionally biased region" description="Low complexity" evidence="7">
    <location>
        <begin position="204"/>
        <end position="219"/>
    </location>
</feature>
<feature type="compositionally biased region" description="Low complexity" evidence="7">
    <location>
        <begin position="227"/>
        <end position="250"/>
    </location>
</feature>
<evidence type="ECO:0000313" key="10">
    <source>
        <dbReference type="EMBL" id="KIJ44119.1"/>
    </source>
</evidence>
<evidence type="ECO:0000256" key="2">
    <source>
        <dbReference type="ARBA" id="ARBA00022553"/>
    </source>
</evidence>
<dbReference type="InterPro" id="IPR041885">
    <property type="entry name" value="MAN1_winged_helix_dom"/>
</dbReference>
<gene>
    <name evidence="10" type="ORF">M422DRAFT_30633</name>
</gene>
<dbReference type="GO" id="GO:0034399">
    <property type="term" value="C:nuclear periphery"/>
    <property type="evidence" value="ECO:0007669"/>
    <property type="project" value="TreeGrafter"/>
</dbReference>
<keyword evidence="3" id="KW-0812">Transmembrane</keyword>
<accession>A0A0C9VAV7</accession>
<protein>
    <recommendedName>
        <fullName evidence="12">Man1/Src1 C-terminal domain-containing protein</fullName>
    </recommendedName>
</protein>
<keyword evidence="11" id="KW-1185">Reference proteome</keyword>
<feature type="compositionally biased region" description="Acidic residues" evidence="7">
    <location>
        <begin position="291"/>
        <end position="306"/>
    </location>
</feature>
<dbReference type="HOGENOM" id="CLU_010838_2_0_1"/>
<dbReference type="GO" id="GO:0005637">
    <property type="term" value="C:nuclear inner membrane"/>
    <property type="evidence" value="ECO:0007669"/>
    <property type="project" value="UniProtKB-SubCell"/>
</dbReference>
<keyword evidence="6" id="KW-0539">Nucleus</keyword>
<dbReference type="GO" id="GO:0071763">
    <property type="term" value="P:nuclear membrane organization"/>
    <property type="evidence" value="ECO:0007669"/>
    <property type="project" value="TreeGrafter"/>
</dbReference>
<dbReference type="PANTHER" id="PTHR47808:SF2">
    <property type="entry name" value="LEM DOMAIN-CONTAINING PROTEIN 2"/>
    <property type="match status" value="1"/>
</dbReference>
<dbReference type="InterPro" id="IPR044780">
    <property type="entry name" value="Heh2/Src1"/>
</dbReference>
<keyword evidence="4" id="KW-1133">Transmembrane helix</keyword>
<keyword evidence="2" id="KW-0597">Phosphoprotein</keyword>
<evidence type="ECO:0000256" key="4">
    <source>
        <dbReference type="ARBA" id="ARBA00022989"/>
    </source>
</evidence>
<dbReference type="CDD" id="cd12935">
    <property type="entry name" value="LEM_like"/>
    <property type="match status" value="1"/>
</dbReference>
<dbReference type="Proteomes" id="UP000054279">
    <property type="component" value="Unassembled WGS sequence"/>
</dbReference>
<name>A0A0C9VAV7_SPHS4</name>
<evidence type="ECO:0000256" key="5">
    <source>
        <dbReference type="ARBA" id="ARBA00023136"/>
    </source>
</evidence>
<dbReference type="OrthoDB" id="5376590at2759"/>
<dbReference type="Pfam" id="PF12949">
    <property type="entry name" value="HeH"/>
    <property type="match status" value="1"/>
</dbReference>
<feature type="domain" description="Man1/Src1-like C-terminal" evidence="8">
    <location>
        <begin position="350"/>
        <end position="722"/>
    </location>
</feature>
<feature type="compositionally biased region" description="Polar residues" evidence="7">
    <location>
        <begin position="193"/>
        <end position="203"/>
    </location>
</feature>
<comment type="subcellular location">
    <subcellularLocation>
        <location evidence="1">Nucleus inner membrane</location>
    </subcellularLocation>
</comment>
<feature type="domain" description="HeH/LEM" evidence="9">
    <location>
        <begin position="22"/>
        <end position="56"/>
    </location>
</feature>
<evidence type="ECO:0000256" key="7">
    <source>
        <dbReference type="SAM" id="MobiDB-lite"/>
    </source>
</evidence>